<feature type="domain" description="Amidohydrolase-related" evidence="4">
    <location>
        <begin position="57"/>
        <end position="415"/>
    </location>
</feature>
<dbReference type="eggNOG" id="COG0402">
    <property type="taxonomic scope" value="Bacteria"/>
</dbReference>
<dbReference type="Gene3D" id="3.20.20.140">
    <property type="entry name" value="Metal-dependent hydrolases"/>
    <property type="match status" value="1"/>
</dbReference>
<dbReference type="GO" id="GO:0046872">
    <property type="term" value="F:metal ion binding"/>
    <property type="evidence" value="ECO:0007669"/>
    <property type="project" value="UniProtKB-KW"/>
</dbReference>
<reference evidence="7" key="2">
    <citation type="submission" date="2010-01" db="EMBL/GenBank/DDBJ databases">
        <title>The complete genome of Conexibacter woesei DSM 14684.</title>
        <authorList>
            <consortium name="US DOE Joint Genome Institute (JGI-PGF)"/>
            <person name="Lucas S."/>
            <person name="Copeland A."/>
            <person name="Lapidus A."/>
            <person name="Glavina del Rio T."/>
            <person name="Dalin E."/>
            <person name="Tice H."/>
            <person name="Bruce D."/>
            <person name="Goodwin L."/>
            <person name="Pitluck S."/>
            <person name="Kyrpides N."/>
            <person name="Mavromatis K."/>
            <person name="Ivanova N."/>
            <person name="Mikhailova N."/>
            <person name="Chertkov O."/>
            <person name="Brettin T."/>
            <person name="Detter J.C."/>
            <person name="Han C."/>
            <person name="Larimer F."/>
            <person name="Land M."/>
            <person name="Hauser L."/>
            <person name="Markowitz V."/>
            <person name="Cheng J.-F."/>
            <person name="Hugenholtz P."/>
            <person name="Woyke T."/>
            <person name="Wu D."/>
            <person name="Pukall R."/>
            <person name="Steenblock K."/>
            <person name="Schneider S."/>
            <person name="Klenk H.-P."/>
            <person name="Eisen J.A."/>
        </authorList>
    </citation>
    <scope>NUCLEOTIDE SEQUENCE [LARGE SCALE GENOMIC DNA]</scope>
    <source>
        <strain evidence="7">DSM 14684 / CIP 108061 / JCM 11494 / NBRC 100937 / ID131577</strain>
    </source>
</reference>
<dbReference type="Proteomes" id="UP000008229">
    <property type="component" value="Chromosome"/>
</dbReference>
<dbReference type="HOGENOM" id="CLU_012358_2_0_11"/>
<evidence type="ECO:0000256" key="2">
    <source>
        <dbReference type="ARBA" id="ARBA00022801"/>
    </source>
</evidence>
<dbReference type="KEGG" id="cwo:Cwoe_2764"/>
<dbReference type="GO" id="GO:0016810">
    <property type="term" value="F:hydrolase activity, acting on carbon-nitrogen (but not peptide) bonds"/>
    <property type="evidence" value="ECO:0007669"/>
    <property type="project" value="InterPro"/>
</dbReference>
<gene>
    <name evidence="6" type="ordered locus">Cwoe_2764</name>
</gene>
<evidence type="ECO:0000313" key="7">
    <source>
        <dbReference type="Proteomes" id="UP000008229"/>
    </source>
</evidence>
<organism evidence="6 7">
    <name type="scientific">Conexibacter woesei (strain DSM 14684 / CCUG 47730 / CIP 108061 / JCM 11494 / NBRC 100937 / ID131577)</name>
    <dbReference type="NCBI Taxonomy" id="469383"/>
    <lineage>
        <taxon>Bacteria</taxon>
        <taxon>Bacillati</taxon>
        <taxon>Actinomycetota</taxon>
        <taxon>Thermoleophilia</taxon>
        <taxon>Solirubrobacterales</taxon>
        <taxon>Conexibacteraceae</taxon>
        <taxon>Conexibacter</taxon>
    </lineage>
</organism>
<dbReference type="AlphaFoldDB" id="D3FAM0"/>
<evidence type="ECO:0000259" key="5">
    <source>
        <dbReference type="Pfam" id="PF22039"/>
    </source>
</evidence>
<evidence type="ECO:0000313" key="6">
    <source>
        <dbReference type="EMBL" id="ADB51183.1"/>
    </source>
</evidence>
<dbReference type="PANTHER" id="PTHR43794">
    <property type="entry name" value="AMINOHYDROLASE SSNA-RELATED"/>
    <property type="match status" value="1"/>
</dbReference>
<dbReference type="Gene3D" id="2.30.40.10">
    <property type="entry name" value="Urease, subunit C, domain 1"/>
    <property type="match status" value="1"/>
</dbReference>
<dbReference type="OrthoDB" id="3189065at2"/>
<dbReference type="InterPro" id="IPR054418">
    <property type="entry name" value="MQNX/HUTI_composite_N"/>
</dbReference>
<dbReference type="InterPro" id="IPR032466">
    <property type="entry name" value="Metal_Hydrolase"/>
</dbReference>
<evidence type="ECO:0000256" key="1">
    <source>
        <dbReference type="ARBA" id="ARBA00022723"/>
    </source>
</evidence>
<dbReference type="InterPro" id="IPR050287">
    <property type="entry name" value="MTA/SAH_deaminase"/>
</dbReference>
<dbReference type="SUPFAM" id="SSF51556">
    <property type="entry name" value="Metallo-dependent hydrolases"/>
    <property type="match status" value="1"/>
</dbReference>
<dbReference type="RefSeq" id="WP_012934234.1">
    <property type="nucleotide sequence ID" value="NC_013739.1"/>
</dbReference>
<dbReference type="Pfam" id="PF01979">
    <property type="entry name" value="Amidohydro_1"/>
    <property type="match status" value="1"/>
</dbReference>
<proteinExistence type="predicted"/>
<keyword evidence="1" id="KW-0479">Metal-binding</keyword>
<feature type="domain" description="Aminodeoxyfutalosine deaminase/Imidazolonepropionase-like composite" evidence="5">
    <location>
        <begin position="24"/>
        <end position="49"/>
    </location>
</feature>
<reference evidence="6 7" key="1">
    <citation type="journal article" date="2010" name="Stand. Genomic Sci.">
        <title>Complete genome sequence of Conexibacter woesei type strain (ID131577).</title>
        <authorList>
            <person name="Pukall R."/>
            <person name="Lapidus A."/>
            <person name="Glavina Del Rio T."/>
            <person name="Copeland A."/>
            <person name="Tice H."/>
            <person name="Cheng J.-F."/>
            <person name="Lucas S."/>
            <person name="Chen F."/>
            <person name="Nolan M."/>
            <person name="Bruce D."/>
            <person name="Goodwin L."/>
            <person name="Pitluck S."/>
            <person name="Mavromatis K."/>
            <person name="Ivanova N."/>
            <person name="Ovchinnikova G."/>
            <person name="Pati A."/>
            <person name="Chen A."/>
            <person name="Palaniappan K."/>
            <person name="Land M."/>
            <person name="Hauser L."/>
            <person name="Chang Y.-J."/>
            <person name="Jeffries C.D."/>
            <person name="Chain P."/>
            <person name="Meincke L."/>
            <person name="Sims D."/>
            <person name="Brettin T."/>
            <person name="Detter J.C."/>
            <person name="Rohde M."/>
            <person name="Goeker M."/>
            <person name="Bristow J."/>
            <person name="Eisen J.A."/>
            <person name="Markowitz V."/>
            <person name="Kyrpides N.C."/>
            <person name="Klenk H.-P."/>
            <person name="Hugenholtz P."/>
        </authorList>
    </citation>
    <scope>NUCLEOTIDE SEQUENCE [LARGE SCALE GENOMIC DNA]</scope>
    <source>
        <strain evidence="7">DSM 14684 / CIP 108061 / JCM 11494 / NBRC 100937 / ID131577</strain>
    </source>
</reference>
<keyword evidence="3" id="KW-0862">Zinc</keyword>
<dbReference type="EMBL" id="CP001854">
    <property type="protein sequence ID" value="ADB51183.1"/>
    <property type="molecule type" value="Genomic_DNA"/>
</dbReference>
<evidence type="ECO:0000259" key="4">
    <source>
        <dbReference type="Pfam" id="PF01979"/>
    </source>
</evidence>
<accession>D3FAM0</accession>
<dbReference type="SUPFAM" id="SSF51338">
    <property type="entry name" value="Composite domain of metallo-dependent hydrolases"/>
    <property type="match status" value="1"/>
</dbReference>
<evidence type="ECO:0000256" key="3">
    <source>
        <dbReference type="ARBA" id="ARBA00022833"/>
    </source>
</evidence>
<dbReference type="InterPro" id="IPR011059">
    <property type="entry name" value="Metal-dep_hydrolase_composite"/>
</dbReference>
<keyword evidence="2 6" id="KW-0378">Hydrolase</keyword>
<keyword evidence="7" id="KW-1185">Reference proteome</keyword>
<sequence>MSAALALRGGVVVLDADRPPLRDGAIVIADGAIAAVGPADDVLRAHPGARDGGRFDVLMPGLVDAHSHARGTPLGAHGLDGGGPLERFLVELGVMTPTSAADEALIAGTDALATGVTATQAIVHTFADAEAYRATALDVLRGLGRAGMRGQLALAITDRDEWMPGDALAPRRGLAPDAFARLARELIGTRERAAAIDAVGPVAPQWCSDVALRAIASVGAPRLHAHLLESPRQRQLADAPPERGSASSDPLARLAAAGLLDRRASLAHGVWCDDADAARLAAAGAVVVHCPGSNALIGVGTLPARALSEDGVRLAFGLDSHTPSDPVDAFAELRRARAVAGGLGAPIAPRDVLRMALAGGAAALCRDDVGTLVPGARADVVALALPVAADAADPVAALLAHASRDAVARVWVEGAVAWPLPPATAAERAAAGRRVADALAGDTAGREARRAAARRRWRVVEGSAAAGDRRCGDDVFVEPAR</sequence>
<protein>
    <submittedName>
        <fullName evidence="6">Amidohydrolase</fullName>
    </submittedName>
</protein>
<dbReference type="Pfam" id="PF22039">
    <property type="entry name" value="HUTI_composite_bact"/>
    <property type="match status" value="1"/>
</dbReference>
<dbReference type="STRING" id="469383.Cwoe_2764"/>
<dbReference type="InterPro" id="IPR006680">
    <property type="entry name" value="Amidohydro-rel"/>
</dbReference>
<name>D3FAM0_CONWI</name>
<dbReference type="PANTHER" id="PTHR43794:SF11">
    <property type="entry name" value="AMIDOHYDROLASE-RELATED DOMAIN-CONTAINING PROTEIN"/>
    <property type="match status" value="1"/>
</dbReference>